<reference evidence="2" key="1">
    <citation type="journal article" date="2022" name="Int. J. Mol. Sci.">
        <title>Draft Genome of Tanacetum Coccineum: Genomic Comparison of Closely Related Tanacetum-Family Plants.</title>
        <authorList>
            <person name="Yamashiro T."/>
            <person name="Shiraishi A."/>
            <person name="Nakayama K."/>
            <person name="Satake H."/>
        </authorList>
    </citation>
    <scope>NUCLEOTIDE SEQUENCE</scope>
</reference>
<feature type="compositionally biased region" description="Acidic residues" evidence="1">
    <location>
        <begin position="112"/>
        <end position="130"/>
    </location>
</feature>
<comment type="caution">
    <text evidence="2">The sequence shown here is derived from an EMBL/GenBank/DDBJ whole genome shotgun (WGS) entry which is preliminary data.</text>
</comment>
<feature type="compositionally biased region" description="Acidic residues" evidence="1">
    <location>
        <begin position="293"/>
        <end position="302"/>
    </location>
</feature>
<feature type="compositionally biased region" description="Acidic residues" evidence="1">
    <location>
        <begin position="13"/>
        <end position="32"/>
    </location>
</feature>
<gene>
    <name evidence="2" type="ORF">Tco_0990835</name>
</gene>
<accession>A0ABQ5EXL3</accession>
<evidence type="ECO:0000313" key="2">
    <source>
        <dbReference type="EMBL" id="GJT55781.1"/>
    </source>
</evidence>
<dbReference type="EMBL" id="BQNB010016787">
    <property type="protein sequence ID" value="GJT55781.1"/>
    <property type="molecule type" value="Genomic_DNA"/>
</dbReference>
<evidence type="ECO:0000313" key="3">
    <source>
        <dbReference type="Proteomes" id="UP001151760"/>
    </source>
</evidence>
<sequence>MYNRVQGSRDAVESEEEFEEETEDEIKEEEEDSLKHFDTFPAIKELRYHEWLLKNPRPPWVKAKVRTGNLNNVKFSCMIGHFDKKQAYLDMESPINEDEAKKERNVKTSTTEYEDHEMTVESEEEFEEETKDEIKEEEEDSLKHFDTFPAIKELRYHEWLLKNPRPPWVKAKVRTGNFNNVKFSCMIGHFNKKQAYLDMESTINVMSRLHNNWIMSKRLGPRRKPSNPGKICNLVGRVKGLKFEQQQDNTISKINILWKAISEKLDDTPIHDTAGNPEDEAKKERNVKTSTTEYEDHEMTVESEEEFEEEIEDEIKEEEEDSLKHFDTFPAIKELRLYLMRRSLEVLRKFHWMILGGRFNQLSHVSSPLLSKPREY</sequence>
<name>A0ABQ5EXL3_9ASTR</name>
<evidence type="ECO:0000256" key="1">
    <source>
        <dbReference type="SAM" id="MobiDB-lite"/>
    </source>
</evidence>
<feature type="region of interest" description="Disordered" evidence="1">
    <location>
        <begin position="99"/>
        <end position="130"/>
    </location>
</feature>
<protein>
    <submittedName>
        <fullName evidence="2">Uncharacterized protein</fullName>
    </submittedName>
</protein>
<feature type="region of interest" description="Disordered" evidence="1">
    <location>
        <begin position="268"/>
        <end position="302"/>
    </location>
</feature>
<reference evidence="2" key="2">
    <citation type="submission" date="2022-01" db="EMBL/GenBank/DDBJ databases">
        <authorList>
            <person name="Yamashiro T."/>
            <person name="Shiraishi A."/>
            <person name="Satake H."/>
            <person name="Nakayama K."/>
        </authorList>
    </citation>
    <scope>NUCLEOTIDE SEQUENCE</scope>
</reference>
<proteinExistence type="predicted"/>
<feature type="region of interest" description="Disordered" evidence="1">
    <location>
        <begin position="1"/>
        <end position="33"/>
    </location>
</feature>
<dbReference type="Proteomes" id="UP001151760">
    <property type="component" value="Unassembled WGS sequence"/>
</dbReference>
<keyword evidence="3" id="KW-1185">Reference proteome</keyword>
<organism evidence="2 3">
    <name type="scientific">Tanacetum coccineum</name>
    <dbReference type="NCBI Taxonomy" id="301880"/>
    <lineage>
        <taxon>Eukaryota</taxon>
        <taxon>Viridiplantae</taxon>
        <taxon>Streptophyta</taxon>
        <taxon>Embryophyta</taxon>
        <taxon>Tracheophyta</taxon>
        <taxon>Spermatophyta</taxon>
        <taxon>Magnoliopsida</taxon>
        <taxon>eudicotyledons</taxon>
        <taxon>Gunneridae</taxon>
        <taxon>Pentapetalae</taxon>
        <taxon>asterids</taxon>
        <taxon>campanulids</taxon>
        <taxon>Asterales</taxon>
        <taxon>Asteraceae</taxon>
        <taxon>Asteroideae</taxon>
        <taxon>Anthemideae</taxon>
        <taxon>Anthemidinae</taxon>
        <taxon>Tanacetum</taxon>
    </lineage>
</organism>